<name>A0A4Q9MQE3_9APHY</name>
<proteinExistence type="predicted"/>
<reference evidence="1" key="1">
    <citation type="submission" date="2019-01" db="EMBL/GenBank/DDBJ databases">
        <title>Draft genome sequences of three monokaryotic isolates of the white-rot basidiomycete fungus Dichomitus squalens.</title>
        <authorList>
            <consortium name="DOE Joint Genome Institute"/>
            <person name="Lopez S.C."/>
            <person name="Andreopoulos B."/>
            <person name="Pangilinan J."/>
            <person name="Lipzen A."/>
            <person name="Riley R."/>
            <person name="Ahrendt S."/>
            <person name="Ng V."/>
            <person name="Barry K."/>
            <person name="Daum C."/>
            <person name="Grigoriev I.V."/>
            <person name="Hilden K.S."/>
            <person name="Makela M.R."/>
            <person name="de Vries R.P."/>
        </authorList>
    </citation>
    <scope>NUCLEOTIDE SEQUENCE [LARGE SCALE GENOMIC DNA]</scope>
    <source>
        <strain evidence="1">OM18370.1</strain>
    </source>
</reference>
<evidence type="ECO:0000313" key="1">
    <source>
        <dbReference type="EMBL" id="TBU28366.1"/>
    </source>
</evidence>
<accession>A0A4Q9MQE3</accession>
<dbReference type="Proteomes" id="UP000292957">
    <property type="component" value="Unassembled WGS sequence"/>
</dbReference>
<dbReference type="EMBL" id="ML143422">
    <property type="protein sequence ID" value="TBU28366.1"/>
    <property type="molecule type" value="Genomic_DNA"/>
</dbReference>
<sequence length="206" mass="22774">MGPSEPPWQVYAKALFPQGYGYPLWHPQPTYDSSSGLCEVEIGSVGWIDEGRFRRLFNARKARDDPINVGRVPESFERFSPPNMIEPNPAPVIVKPFVASRSIRIPSDDVEGPSTIPSTLMSVSAEESLSFECSTDTGALLLLGPPAMKCALSQRRHIMNYLREHVDAWHTHAAENLGLGVRLEELMFVSGTTKTDKWACAVFSGP</sequence>
<gene>
    <name evidence="1" type="ORF">BD311DRAFT_663481</name>
</gene>
<dbReference type="OrthoDB" id="2757090at2759"/>
<protein>
    <submittedName>
        <fullName evidence="1">Uncharacterized protein</fullName>
    </submittedName>
</protein>
<organism evidence="1">
    <name type="scientific">Dichomitus squalens</name>
    <dbReference type="NCBI Taxonomy" id="114155"/>
    <lineage>
        <taxon>Eukaryota</taxon>
        <taxon>Fungi</taxon>
        <taxon>Dikarya</taxon>
        <taxon>Basidiomycota</taxon>
        <taxon>Agaricomycotina</taxon>
        <taxon>Agaricomycetes</taxon>
        <taxon>Polyporales</taxon>
        <taxon>Polyporaceae</taxon>
        <taxon>Dichomitus</taxon>
    </lineage>
</organism>
<dbReference type="AlphaFoldDB" id="A0A4Q9MQE3"/>